<dbReference type="Proteomes" id="UP001237780">
    <property type="component" value="Unassembled WGS sequence"/>
</dbReference>
<proteinExistence type="inferred from homology"/>
<feature type="domain" description="Polysaccharide export protein N-terminal" evidence="15">
    <location>
        <begin position="92"/>
        <end position="186"/>
    </location>
</feature>
<evidence type="ECO:0000259" key="16">
    <source>
        <dbReference type="Pfam" id="PF22461"/>
    </source>
</evidence>
<keyword evidence="4" id="KW-1134">Transmembrane beta strand</keyword>
<keyword evidence="12" id="KW-0564">Palmitate</keyword>
<evidence type="ECO:0000256" key="10">
    <source>
        <dbReference type="ARBA" id="ARBA00023114"/>
    </source>
</evidence>
<sequence>MLRMPVCTLRSLPSSKPLTLARISVLPLMLAIAVSVSGCLPRSGPTTGDVLNQRKTSTNLNYALVDIGKDILTYAGTRPRASLAAKFGAGPRSSDLRIAVGDVVAVNIWEAPPGSLFGGNITMAGFQQPSGSSATIPPQTVSGNGTIAVPYAGRIKVIGNTPTQVEQQITKALEGKAVQPQALVTIQRSTANAVTVTGEVAAGARVSLTGAGERVLDAIASAGGLRATASDSIVGLTRNGVVARVPFDVMLENPEENIRLRSGDLITVVREPRTFLVFGAAGRNAEVPFDASRITMADALAKSAGLNDQRADASGVFVLRYELASIARHFIPAGSPLLSRGEYIPVVYRFNMRDTNVMLSMQRFEIQPRDVIYVANAAGADLQKVMAIFQGVSSPAMSATSLGLSASRL</sequence>
<keyword evidence="10" id="KW-0626">Porin</keyword>
<dbReference type="PANTHER" id="PTHR33619:SF3">
    <property type="entry name" value="POLYSACCHARIDE EXPORT PROTEIN GFCE-RELATED"/>
    <property type="match status" value="1"/>
</dbReference>
<feature type="domain" description="SLBB" evidence="16">
    <location>
        <begin position="275"/>
        <end position="374"/>
    </location>
</feature>
<keyword evidence="18" id="KW-1185">Reference proteome</keyword>
<dbReference type="InterPro" id="IPR054765">
    <property type="entry name" value="SLBB_dom"/>
</dbReference>
<evidence type="ECO:0000256" key="11">
    <source>
        <dbReference type="ARBA" id="ARBA00023136"/>
    </source>
</evidence>
<comment type="subcellular location">
    <subcellularLocation>
        <location evidence="1">Cell outer membrane</location>
        <topology evidence="1">Multi-pass membrane protein</topology>
    </subcellularLocation>
</comment>
<evidence type="ECO:0000256" key="8">
    <source>
        <dbReference type="ARBA" id="ARBA00023047"/>
    </source>
</evidence>
<reference evidence="17 18" key="1">
    <citation type="submission" date="2023-07" db="EMBL/GenBank/DDBJ databases">
        <title>Comparative genomics of wheat-associated soil bacteria to identify genetic determinants of phenazine resistance.</title>
        <authorList>
            <person name="Mouncey N."/>
        </authorList>
    </citation>
    <scope>NUCLEOTIDE SEQUENCE [LARGE SCALE GENOMIC DNA]</scope>
    <source>
        <strain evidence="17 18">W4I11</strain>
    </source>
</reference>
<evidence type="ECO:0000256" key="5">
    <source>
        <dbReference type="ARBA" id="ARBA00022597"/>
    </source>
</evidence>
<dbReference type="InterPro" id="IPR003715">
    <property type="entry name" value="Poly_export_N"/>
</dbReference>
<evidence type="ECO:0000259" key="15">
    <source>
        <dbReference type="Pfam" id="PF02563"/>
    </source>
</evidence>
<evidence type="ECO:0000256" key="13">
    <source>
        <dbReference type="ARBA" id="ARBA00023237"/>
    </source>
</evidence>
<keyword evidence="5" id="KW-0762">Sugar transport</keyword>
<dbReference type="Pfam" id="PF22461">
    <property type="entry name" value="SLBB_2"/>
    <property type="match status" value="2"/>
</dbReference>
<keyword evidence="8" id="KW-0625">Polysaccharide transport</keyword>
<comment type="caution">
    <text evidence="17">The sequence shown here is derived from an EMBL/GenBank/DDBJ whole genome shotgun (WGS) entry which is preliminary data.</text>
</comment>
<comment type="similarity">
    <text evidence="2">Belongs to the BexD/CtrA/VexA family.</text>
</comment>
<evidence type="ECO:0000256" key="9">
    <source>
        <dbReference type="ARBA" id="ARBA00023065"/>
    </source>
</evidence>
<dbReference type="EMBL" id="JAUSZT010000002">
    <property type="protein sequence ID" value="MDQ0995775.1"/>
    <property type="molecule type" value="Genomic_DNA"/>
</dbReference>
<keyword evidence="9" id="KW-0406">Ion transport</keyword>
<keyword evidence="13" id="KW-0998">Cell outer membrane</keyword>
<accession>A0ABU0S4U6</accession>
<keyword evidence="14" id="KW-0449">Lipoprotein</keyword>
<evidence type="ECO:0000256" key="6">
    <source>
        <dbReference type="ARBA" id="ARBA00022692"/>
    </source>
</evidence>
<organism evidence="17 18">
    <name type="scientific">Phyllobacterium ifriqiyense</name>
    <dbReference type="NCBI Taxonomy" id="314238"/>
    <lineage>
        <taxon>Bacteria</taxon>
        <taxon>Pseudomonadati</taxon>
        <taxon>Pseudomonadota</taxon>
        <taxon>Alphaproteobacteria</taxon>
        <taxon>Hyphomicrobiales</taxon>
        <taxon>Phyllobacteriaceae</taxon>
        <taxon>Phyllobacterium</taxon>
    </lineage>
</organism>
<gene>
    <name evidence="17" type="ORF">QFZ34_000952</name>
</gene>
<evidence type="ECO:0000256" key="14">
    <source>
        <dbReference type="ARBA" id="ARBA00023288"/>
    </source>
</evidence>
<dbReference type="InterPro" id="IPR049712">
    <property type="entry name" value="Poly_export"/>
</dbReference>
<evidence type="ECO:0000256" key="7">
    <source>
        <dbReference type="ARBA" id="ARBA00022729"/>
    </source>
</evidence>
<dbReference type="Gene3D" id="3.30.1950.10">
    <property type="entry name" value="wza like domain"/>
    <property type="match status" value="1"/>
</dbReference>
<evidence type="ECO:0000256" key="1">
    <source>
        <dbReference type="ARBA" id="ARBA00004571"/>
    </source>
</evidence>
<evidence type="ECO:0000256" key="12">
    <source>
        <dbReference type="ARBA" id="ARBA00023139"/>
    </source>
</evidence>
<keyword evidence="7" id="KW-0732">Signal</keyword>
<dbReference type="PANTHER" id="PTHR33619">
    <property type="entry name" value="POLYSACCHARIDE EXPORT PROTEIN GFCE-RELATED"/>
    <property type="match status" value="1"/>
</dbReference>
<keyword evidence="3" id="KW-0813">Transport</keyword>
<evidence type="ECO:0000256" key="2">
    <source>
        <dbReference type="ARBA" id="ARBA00009450"/>
    </source>
</evidence>
<evidence type="ECO:0000313" key="18">
    <source>
        <dbReference type="Proteomes" id="UP001237780"/>
    </source>
</evidence>
<keyword evidence="6" id="KW-0812">Transmembrane</keyword>
<evidence type="ECO:0000256" key="4">
    <source>
        <dbReference type="ARBA" id="ARBA00022452"/>
    </source>
</evidence>
<keyword evidence="11" id="KW-0472">Membrane</keyword>
<name>A0ABU0S4U6_9HYPH</name>
<evidence type="ECO:0000256" key="3">
    <source>
        <dbReference type="ARBA" id="ARBA00022448"/>
    </source>
</evidence>
<dbReference type="Pfam" id="PF02563">
    <property type="entry name" value="Poly_export"/>
    <property type="match status" value="1"/>
</dbReference>
<feature type="domain" description="SLBB" evidence="16">
    <location>
        <begin position="194"/>
        <end position="268"/>
    </location>
</feature>
<protein>
    <submittedName>
        <fullName evidence="17">Polysaccharide export outer membrane protein</fullName>
    </submittedName>
</protein>
<evidence type="ECO:0000313" key="17">
    <source>
        <dbReference type="EMBL" id="MDQ0995775.1"/>
    </source>
</evidence>
<dbReference type="Gene3D" id="3.10.560.10">
    <property type="entry name" value="Outer membrane lipoprotein wza domain like"/>
    <property type="match status" value="2"/>
</dbReference>